<evidence type="ECO:0000256" key="7">
    <source>
        <dbReference type="ARBA" id="ARBA00023242"/>
    </source>
</evidence>
<proteinExistence type="predicted"/>
<evidence type="ECO:0000313" key="10">
    <source>
        <dbReference type="Proteomes" id="UP000095285"/>
    </source>
</evidence>
<evidence type="ECO:0000256" key="2">
    <source>
        <dbReference type="ARBA" id="ARBA00022723"/>
    </source>
</evidence>
<dbReference type="GO" id="GO:0005634">
    <property type="term" value="C:nucleus"/>
    <property type="evidence" value="ECO:0007669"/>
    <property type="project" value="UniProtKB-SubCell"/>
</dbReference>
<organism evidence="10 11">
    <name type="scientific">Loa loa</name>
    <name type="common">Eye worm</name>
    <name type="synonym">Filaria loa</name>
    <dbReference type="NCBI Taxonomy" id="7209"/>
    <lineage>
        <taxon>Eukaryota</taxon>
        <taxon>Metazoa</taxon>
        <taxon>Ecdysozoa</taxon>
        <taxon>Nematoda</taxon>
        <taxon>Chromadorea</taxon>
        <taxon>Rhabditida</taxon>
        <taxon>Spirurina</taxon>
        <taxon>Spiruromorpha</taxon>
        <taxon>Filarioidea</taxon>
        <taxon>Onchocercidae</taxon>
        <taxon>Loa</taxon>
    </lineage>
</organism>
<dbReference type="AlphaFoldDB" id="A0A1I7W2G8"/>
<keyword evidence="4" id="KW-0862">Zinc</keyword>
<reference evidence="11" key="2">
    <citation type="submission" date="2016-11" db="UniProtKB">
        <authorList>
            <consortium name="WormBaseParasite"/>
        </authorList>
    </citation>
    <scope>IDENTIFICATION</scope>
</reference>
<evidence type="ECO:0000259" key="9">
    <source>
        <dbReference type="PROSITE" id="PS50157"/>
    </source>
</evidence>
<dbReference type="PROSITE" id="PS00028">
    <property type="entry name" value="ZINC_FINGER_C2H2_1"/>
    <property type="match status" value="1"/>
</dbReference>
<dbReference type="GO" id="GO:0008270">
    <property type="term" value="F:zinc ion binding"/>
    <property type="evidence" value="ECO:0007669"/>
    <property type="project" value="UniProtKB-KW"/>
</dbReference>
<evidence type="ECO:0000256" key="6">
    <source>
        <dbReference type="ARBA" id="ARBA00023163"/>
    </source>
</evidence>
<dbReference type="GO" id="GO:0006357">
    <property type="term" value="P:regulation of transcription by RNA polymerase II"/>
    <property type="evidence" value="ECO:0007669"/>
    <property type="project" value="TreeGrafter"/>
</dbReference>
<dbReference type="SMART" id="SM00355">
    <property type="entry name" value="ZnF_C2H2"/>
    <property type="match status" value="5"/>
</dbReference>
<keyword evidence="7" id="KW-0539">Nucleus</keyword>
<keyword evidence="3 8" id="KW-0863">Zinc-finger</keyword>
<keyword evidence="6" id="KW-0804">Transcription</keyword>
<evidence type="ECO:0000313" key="11">
    <source>
        <dbReference type="WBParaSite" id="EN70_8918"/>
    </source>
</evidence>
<evidence type="ECO:0000256" key="8">
    <source>
        <dbReference type="PROSITE-ProRule" id="PRU00042"/>
    </source>
</evidence>
<dbReference type="InterPro" id="IPR013087">
    <property type="entry name" value="Znf_C2H2_type"/>
</dbReference>
<comment type="subcellular location">
    <subcellularLocation>
        <location evidence="1">Nucleus</location>
    </subcellularLocation>
</comment>
<sequence>MSISQNQDNLDLALVGSDKDTYNSEWENTSGLLPGTSIGQKYECRYCNANTKTRKEYSEHLKTHKVQGSYKCTWPTCEMKCRTLCTLRRHYEKHQPKLLCGSCGYLFYRKDVLEKHEQQCNGDVKTYECPHFNCNATMQDRGEYNEHFQTHNKPFLYQCKNPDCGQIFCHQSTFSIHKKSCQHEPQSEKFLSFKQSLRRHKKFSRRASQFCKFSKILSIYLFT</sequence>
<name>A0A1I7W2G8_LOALO</name>
<dbReference type="WBParaSite" id="EN70_8918">
    <property type="protein sequence ID" value="EN70_8918"/>
    <property type="gene ID" value="EN70_8918"/>
</dbReference>
<reference evidence="10" key="1">
    <citation type="submission" date="2012-04" db="EMBL/GenBank/DDBJ databases">
        <title>The Genome Sequence of Loa loa.</title>
        <authorList>
            <consortium name="The Broad Institute Genome Sequencing Platform"/>
            <consortium name="Broad Institute Genome Sequencing Center for Infectious Disease"/>
            <person name="Nutman T.B."/>
            <person name="Fink D.L."/>
            <person name="Russ C."/>
            <person name="Young S."/>
            <person name="Zeng Q."/>
            <person name="Gargeya S."/>
            <person name="Alvarado L."/>
            <person name="Berlin A."/>
            <person name="Chapman S.B."/>
            <person name="Chen Z."/>
            <person name="Freedman E."/>
            <person name="Gellesch M."/>
            <person name="Goldberg J."/>
            <person name="Griggs A."/>
            <person name="Gujja S."/>
            <person name="Heilman E.R."/>
            <person name="Heiman D."/>
            <person name="Howarth C."/>
            <person name="Mehta T."/>
            <person name="Neiman D."/>
            <person name="Pearson M."/>
            <person name="Roberts A."/>
            <person name="Saif S."/>
            <person name="Shea T."/>
            <person name="Shenoy N."/>
            <person name="Sisk P."/>
            <person name="Stolte C."/>
            <person name="Sykes S."/>
            <person name="White J."/>
            <person name="Yandava C."/>
            <person name="Haas B."/>
            <person name="Henn M.R."/>
            <person name="Nusbaum C."/>
            <person name="Birren B."/>
        </authorList>
    </citation>
    <scope>NUCLEOTIDE SEQUENCE [LARGE SCALE GENOMIC DNA]</scope>
</reference>
<keyword evidence="2" id="KW-0479">Metal-binding</keyword>
<evidence type="ECO:0000256" key="4">
    <source>
        <dbReference type="ARBA" id="ARBA00022833"/>
    </source>
</evidence>
<feature type="domain" description="C2H2-type" evidence="9">
    <location>
        <begin position="157"/>
        <end position="188"/>
    </location>
</feature>
<dbReference type="PROSITE" id="PS50157">
    <property type="entry name" value="ZINC_FINGER_C2H2_2"/>
    <property type="match status" value="1"/>
</dbReference>
<keyword evidence="10" id="KW-1185">Reference proteome</keyword>
<evidence type="ECO:0000256" key="3">
    <source>
        <dbReference type="ARBA" id="ARBA00022771"/>
    </source>
</evidence>
<dbReference type="InterPro" id="IPR051061">
    <property type="entry name" value="Zinc_finger_trans_reg"/>
</dbReference>
<evidence type="ECO:0000256" key="1">
    <source>
        <dbReference type="ARBA" id="ARBA00004123"/>
    </source>
</evidence>
<evidence type="ECO:0000256" key="5">
    <source>
        <dbReference type="ARBA" id="ARBA00023015"/>
    </source>
</evidence>
<dbReference type="PANTHER" id="PTHR46179">
    <property type="entry name" value="ZINC FINGER PROTEIN"/>
    <property type="match status" value="1"/>
</dbReference>
<dbReference type="PANTHER" id="PTHR46179:SF13">
    <property type="entry name" value="C2H2-TYPE DOMAIN-CONTAINING PROTEIN"/>
    <property type="match status" value="1"/>
</dbReference>
<protein>
    <submittedName>
        <fullName evidence="11">C2H2-type domain-containing protein</fullName>
    </submittedName>
</protein>
<accession>A0A1I7W2G8</accession>
<dbReference type="Proteomes" id="UP000095285">
    <property type="component" value="Unassembled WGS sequence"/>
</dbReference>
<keyword evidence="5" id="KW-0805">Transcription regulation</keyword>
<dbReference type="Gene3D" id="3.30.160.60">
    <property type="entry name" value="Classic Zinc Finger"/>
    <property type="match status" value="2"/>
</dbReference>